<dbReference type="InterPro" id="IPR050107">
    <property type="entry name" value="ABC_carbohydrate_import_ATPase"/>
</dbReference>
<evidence type="ECO:0000313" key="13">
    <source>
        <dbReference type="Proteomes" id="UP000191905"/>
    </source>
</evidence>
<sequence length="505" mass="54709">MAIEREAAAKRKPRLRMEAVSKSFGGVAALRGVDFELQEGEIHGLVGENGAGKSTLMKIIAGVHTNYQGRMLIDGHEARFRSARDALRAGIGMVHQELSVVPDLSVAENVYLGHQPTKGGCVDWKAMQAGARTQLESLGIAIDPRLPMGSLPIGLQQLIELARVLFSGARIVILDEPTSALSPPEVHRLFEVLRGVRASGRSIIFISHFLDDILSISDTVTIFRNGRSVISEEAGHIDKAWVIERMIGGGHEELEESYTGSIALQSDPAAPVVMAVNRLGFGRAFCEMSMELRAGEVLGVYGFMGCGQIEFARALFGKVRPQSGSVSIGGKSVRFRNTAAAKRAGVAFVPESRRSMLFYQEPVFKNVSIGMLGRISRVLLKPAVERDLAGRQVKALNIRPANVGVLLRGLSGGNQQKVALAKWLIYPPKVLVLSEPTRGMDVGAKDDVVKIVRSLRDKGLAIVVVSAEPETVLSLADRIVVMKKGRLVREFANEVISKDRLLEAA</sequence>
<evidence type="ECO:0000256" key="4">
    <source>
        <dbReference type="ARBA" id="ARBA00022475"/>
    </source>
</evidence>
<dbReference type="InterPro" id="IPR003439">
    <property type="entry name" value="ABC_transporter-like_ATP-bd"/>
</dbReference>
<dbReference type="SMART" id="SM00382">
    <property type="entry name" value="AAA"/>
    <property type="match status" value="2"/>
</dbReference>
<evidence type="ECO:0000259" key="11">
    <source>
        <dbReference type="PROSITE" id="PS50893"/>
    </source>
</evidence>
<dbReference type="PROSITE" id="PS50893">
    <property type="entry name" value="ABC_TRANSPORTER_2"/>
    <property type="match status" value="2"/>
</dbReference>
<dbReference type="InterPro" id="IPR003593">
    <property type="entry name" value="AAA+_ATPase"/>
</dbReference>
<evidence type="ECO:0000256" key="9">
    <source>
        <dbReference type="ARBA" id="ARBA00022967"/>
    </source>
</evidence>
<dbReference type="CDD" id="cd03216">
    <property type="entry name" value="ABC_Carb_Monos_I"/>
    <property type="match status" value="1"/>
</dbReference>
<name>A0A1V8RMD9_9HYPH</name>
<evidence type="ECO:0000256" key="2">
    <source>
        <dbReference type="ARBA" id="ARBA00005417"/>
    </source>
</evidence>
<dbReference type="PROSITE" id="PS00211">
    <property type="entry name" value="ABC_TRANSPORTER_1"/>
    <property type="match status" value="1"/>
</dbReference>
<dbReference type="RefSeq" id="WP_245295321.1">
    <property type="nucleotide sequence ID" value="NZ_MDET01000034.1"/>
</dbReference>
<dbReference type="CDD" id="cd03215">
    <property type="entry name" value="ABC_Carb_Monos_II"/>
    <property type="match status" value="1"/>
</dbReference>
<evidence type="ECO:0000256" key="8">
    <source>
        <dbReference type="ARBA" id="ARBA00022840"/>
    </source>
</evidence>
<keyword evidence="4" id="KW-1003">Cell membrane</keyword>
<proteinExistence type="inferred from homology"/>
<comment type="similarity">
    <text evidence="2">Belongs to the ABC transporter superfamily.</text>
</comment>
<evidence type="ECO:0000256" key="6">
    <source>
        <dbReference type="ARBA" id="ARBA00022737"/>
    </source>
</evidence>
<comment type="subcellular location">
    <subcellularLocation>
        <location evidence="1">Cell membrane</location>
        <topology evidence="1">Peripheral membrane protein</topology>
    </subcellularLocation>
</comment>
<dbReference type="GO" id="GO:0016887">
    <property type="term" value="F:ATP hydrolysis activity"/>
    <property type="evidence" value="ECO:0007669"/>
    <property type="project" value="InterPro"/>
</dbReference>
<dbReference type="InterPro" id="IPR027417">
    <property type="entry name" value="P-loop_NTPase"/>
</dbReference>
<reference evidence="12 13" key="1">
    <citation type="journal article" date="2016" name="Int. J. Syst. Evol. Microbiol.">
        <title>Pseudaminobacter manganicus sp. nov., isolated from sludge of a manganese mine.</title>
        <authorList>
            <person name="Li J."/>
            <person name="Huang J."/>
            <person name="Liao S."/>
            <person name="Wang G."/>
        </authorList>
    </citation>
    <scope>NUCLEOTIDE SEQUENCE [LARGE SCALE GENOMIC DNA]</scope>
    <source>
        <strain evidence="12 13">JH-7</strain>
    </source>
</reference>
<keyword evidence="9" id="KW-1278">Translocase</keyword>
<dbReference type="Proteomes" id="UP000191905">
    <property type="component" value="Unassembled WGS sequence"/>
</dbReference>
<dbReference type="GO" id="GO:0005886">
    <property type="term" value="C:plasma membrane"/>
    <property type="evidence" value="ECO:0007669"/>
    <property type="project" value="UniProtKB-SubCell"/>
</dbReference>
<dbReference type="AlphaFoldDB" id="A0A1V8RMD9"/>
<dbReference type="PANTHER" id="PTHR43790">
    <property type="entry name" value="CARBOHYDRATE TRANSPORT ATP-BINDING PROTEIN MG119-RELATED"/>
    <property type="match status" value="1"/>
</dbReference>
<feature type="domain" description="ABC transporter" evidence="11">
    <location>
        <begin position="264"/>
        <end position="504"/>
    </location>
</feature>
<dbReference type="EMBL" id="MDET01000034">
    <property type="protein sequence ID" value="OQM74357.1"/>
    <property type="molecule type" value="Genomic_DNA"/>
</dbReference>
<evidence type="ECO:0000256" key="7">
    <source>
        <dbReference type="ARBA" id="ARBA00022741"/>
    </source>
</evidence>
<keyword evidence="10" id="KW-0472">Membrane</keyword>
<evidence type="ECO:0000256" key="10">
    <source>
        <dbReference type="ARBA" id="ARBA00023136"/>
    </source>
</evidence>
<dbReference type="PANTHER" id="PTHR43790:SF3">
    <property type="entry name" value="D-ALLOSE IMPORT ATP-BINDING PROTEIN ALSA-RELATED"/>
    <property type="match status" value="1"/>
</dbReference>
<keyword evidence="5" id="KW-0762">Sugar transport</keyword>
<evidence type="ECO:0000256" key="3">
    <source>
        <dbReference type="ARBA" id="ARBA00022448"/>
    </source>
</evidence>
<evidence type="ECO:0000256" key="1">
    <source>
        <dbReference type="ARBA" id="ARBA00004202"/>
    </source>
</evidence>
<dbReference type="InterPro" id="IPR017871">
    <property type="entry name" value="ABC_transporter-like_CS"/>
</dbReference>
<keyword evidence="6" id="KW-0677">Repeat</keyword>
<evidence type="ECO:0000313" key="12">
    <source>
        <dbReference type="EMBL" id="OQM74357.1"/>
    </source>
</evidence>
<dbReference type="SUPFAM" id="SSF52540">
    <property type="entry name" value="P-loop containing nucleoside triphosphate hydrolases"/>
    <property type="match status" value="2"/>
</dbReference>
<organism evidence="12 13">
    <name type="scientific">Manganibacter manganicus</name>
    <dbReference type="NCBI Taxonomy" id="1873176"/>
    <lineage>
        <taxon>Bacteria</taxon>
        <taxon>Pseudomonadati</taxon>
        <taxon>Pseudomonadota</taxon>
        <taxon>Alphaproteobacteria</taxon>
        <taxon>Hyphomicrobiales</taxon>
        <taxon>Phyllobacteriaceae</taxon>
        <taxon>Manganibacter</taxon>
    </lineage>
</organism>
<protein>
    <submittedName>
        <fullName evidence="12">ABC transporter ATP-binding protein</fullName>
    </submittedName>
</protein>
<dbReference type="FunFam" id="3.40.50.300:FF:000127">
    <property type="entry name" value="Ribose import ATP-binding protein RbsA"/>
    <property type="match status" value="1"/>
</dbReference>
<dbReference type="Gene3D" id="3.40.50.300">
    <property type="entry name" value="P-loop containing nucleotide triphosphate hydrolases"/>
    <property type="match status" value="2"/>
</dbReference>
<keyword evidence="7" id="KW-0547">Nucleotide-binding</keyword>
<accession>A0A1V8RMD9</accession>
<dbReference type="Pfam" id="PF00005">
    <property type="entry name" value="ABC_tran"/>
    <property type="match status" value="2"/>
</dbReference>
<feature type="domain" description="ABC transporter" evidence="11">
    <location>
        <begin position="15"/>
        <end position="250"/>
    </location>
</feature>
<keyword evidence="8 12" id="KW-0067">ATP-binding</keyword>
<evidence type="ECO:0000256" key="5">
    <source>
        <dbReference type="ARBA" id="ARBA00022597"/>
    </source>
</evidence>
<dbReference type="GO" id="GO:0005524">
    <property type="term" value="F:ATP binding"/>
    <property type="evidence" value="ECO:0007669"/>
    <property type="project" value="UniProtKB-KW"/>
</dbReference>
<comment type="caution">
    <text evidence="12">The sequence shown here is derived from an EMBL/GenBank/DDBJ whole genome shotgun (WGS) entry which is preliminary data.</text>
</comment>
<gene>
    <name evidence="12" type="ORF">BFN67_05830</name>
</gene>
<dbReference type="STRING" id="1873176.BFN67_05830"/>
<keyword evidence="3" id="KW-0813">Transport</keyword>
<keyword evidence="13" id="KW-1185">Reference proteome</keyword>